<dbReference type="EMBL" id="LBSV01000002">
    <property type="protein sequence ID" value="KKQ26566.1"/>
    <property type="molecule type" value="Genomic_DNA"/>
</dbReference>
<organism evidence="2 3">
    <name type="scientific">Candidatus Roizmanbacteria bacterium GW2011_GWC2_37_13</name>
    <dbReference type="NCBI Taxonomy" id="1618486"/>
    <lineage>
        <taxon>Bacteria</taxon>
        <taxon>Candidatus Roizmaniibacteriota</taxon>
    </lineage>
</organism>
<dbReference type="Proteomes" id="UP000034917">
    <property type="component" value="Unassembled WGS sequence"/>
</dbReference>
<feature type="chain" id="PRO_5002533020" description="DUF5666 domain-containing protein" evidence="1">
    <location>
        <begin position="25"/>
        <end position="223"/>
    </location>
</feature>
<sequence>MKIKLLYCYIVILLIGVFANSAFGQTVEENAVQDLKEKVASKVAEIRKKNNKAVSGRVINRSGAAIKIKTSEGDDFDIKLQESGLTKYYQITGAQQKELDVEDIEKDSYILVTGVINDKTITANSVFTDQQFLSGNGKISEVNAEDYIIKVITADKTVYSLSIETYTKQQIVNIKTLEMERIGFSKIKEGDSVHFVFKISGDEKNNEYSADKILVIPQEYFIK</sequence>
<evidence type="ECO:0008006" key="4">
    <source>
        <dbReference type="Google" id="ProtNLM"/>
    </source>
</evidence>
<dbReference type="AlphaFoldDB" id="A0A0G0JEG3"/>
<comment type="caution">
    <text evidence="2">The sequence shown here is derived from an EMBL/GenBank/DDBJ whole genome shotgun (WGS) entry which is preliminary data.</text>
</comment>
<keyword evidence="1" id="KW-0732">Signal</keyword>
<evidence type="ECO:0000313" key="2">
    <source>
        <dbReference type="EMBL" id="KKQ26566.1"/>
    </source>
</evidence>
<name>A0A0G0JEG3_9BACT</name>
<protein>
    <recommendedName>
        <fullName evidence="4">DUF5666 domain-containing protein</fullName>
    </recommendedName>
</protein>
<reference evidence="2 3" key="1">
    <citation type="journal article" date="2015" name="Nature">
        <title>rRNA introns, odd ribosomes, and small enigmatic genomes across a large radiation of phyla.</title>
        <authorList>
            <person name="Brown C.T."/>
            <person name="Hug L.A."/>
            <person name="Thomas B.C."/>
            <person name="Sharon I."/>
            <person name="Castelle C.J."/>
            <person name="Singh A."/>
            <person name="Wilkins M.J."/>
            <person name="Williams K.H."/>
            <person name="Banfield J.F."/>
        </authorList>
    </citation>
    <scope>NUCLEOTIDE SEQUENCE [LARGE SCALE GENOMIC DNA]</scope>
</reference>
<accession>A0A0G0JEG3</accession>
<evidence type="ECO:0000256" key="1">
    <source>
        <dbReference type="SAM" id="SignalP"/>
    </source>
</evidence>
<evidence type="ECO:0000313" key="3">
    <source>
        <dbReference type="Proteomes" id="UP000034917"/>
    </source>
</evidence>
<feature type="signal peptide" evidence="1">
    <location>
        <begin position="1"/>
        <end position="24"/>
    </location>
</feature>
<proteinExistence type="predicted"/>
<gene>
    <name evidence="2" type="ORF">US40_C0002G0100</name>
</gene>